<evidence type="ECO:0000313" key="24">
    <source>
        <dbReference type="Proteomes" id="UP000215914"/>
    </source>
</evidence>
<dbReference type="EMBL" id="CM007892">
    <property type="protein sequence ID" value="OTG31724.1"/>
    <property type="molecule type" value="Genomic_DNA"/>
</dbReference>
<dbReference type="GO" id="GO:0006952">
    <property type="term" value="P:defense response"/>
    <property type="evidence" value="ECO:0007669"/>
    <property type="project" value="UniProtKB-ARBA"/>
</dbReference>
<evidence type="ECO:0000256" key="20">
    <source>
        <dbReference type="SAM" id="SignalP"/>
    </source>
</evidence>
<evidence type="ECO:0000256" key="14">
    <source>
        <dbReference type="ARBA" id="ARBA00023136"/>
    </source>
</evidence>
<dbReference type="SUPFAM" id="SSF52058">
    <property type="entry name" value="L domain-like"/>
    <property type="match status" value="1"/>
</dbReference>
<keyword evidence="4" id="KW-0597">Phosphoprotein</keyword>
<dbReference type="SMART" id="SM00369">
    <property type="entry name" value="LRR_TYP"/>
    <property type="match status" value="5"/>
</dbReference>
<evidence type="ECO:0000256" key="13">
    <source>
        <dbReference type="ARBA" id="ARBA00022989"/>
    </source>
</evidence>
<evidence type="ECO:0000256" key="4">
    <source>
        <dbReference type="ARBA" id="ARBA00022553"/>
    </source>
</evidence>
<feature type="chain" id="PRO_5012445422" description="non-specific serine/threonine protein kinase" evidence="20">
    <location>
        <begin position="36"/>
        <end position="882"/>
    </location>
</feature>
<name>A0A251V8F2_HELAN</name>
<evidence type="ECO:0000256" key="15">
    <source>
        <dbReference type="ARBA" id="ARBA00023170"/>
    </source>
</evidence>
<dbReference type="AlphaFoldDB" id="A0A251V8F2"/>
<dbReference type="GO" id="GO:0009653">
    <property type="term" value="P:anatomical structure morphogenesis"/>
    <property type="evidence" value="ECO:0007669"/>
    <property type="project" value="UniProtKB-ARBA"/>
</dbReference>
<evidence type="ECO:0000256" key="18">
    <source>
        <dbReference type="ARBA" id="ARBA00048679"/>
    </source>
</evidence>
<evidence type="ECO:0000256" key="6">
    <source>
        <dbReference type="ARBA" id="ARBA00022679"/>
    </source>
</evidence>
<keyword evidence="8 20" id="KW-0732">Signal</keyword>
<dbReference type="STRING" id="4232.A0A251V8F2"/>
<reference evidence="23" key="2">
    <citation type="submission" date="2017-02" db="EMBL/GenBank/DDBJ databases">
        <title>Sunflower complete genome.</title>
        <authorList>
            <person name="Langlade N."/>
            <person name="Munos S."/>
        </authorList>
    </citation>
    <scope>NUCLEOTIDE SEQUENCE [LARGE SCALE GENOMIC DNA]</scope>
    <source>
        <tissue evidence="23">Leaves</tissue>
    </source>
</reference>
<comment type="catalytic activity">
    <reaction evidence="17">
        <text>L-threonyl-[protein] + ATP = O-phospho-L-threonyl-[protein] + ADP + H(+)</text>
        <dbReference type="Rhea" id="RHEA:46608"/>
        <dbReference type="Rhea" id="RHEA-COMP:11060"/>
        <dbReference type="Rhea" id="RHEA-COMP:11605"/>
        <dbReference type="ChEBI" id="CHEBI:15378"/>
        <dbReference type="ChEBI" id="CHEBI:30013"/>
        <dbReference type="ChEBI" id="CHEBI:30616"/>
        <dbReference type="ChEBI" id="CHEBI:61977"/>
        <dbReference type="ChEBI" id="CHEBI:456216"/>
        <dbReference type="EC" id="2.7.11.1"/>
    </reaction>
</comment>
<reference evidence="22 24" key="1">
    <citation type="journal article" date="2017" name="Nature">
        <title>The sunflower genome provides insights into oil metabolism, flowering and Asterid evolution.</title>
        <authorList>
            <person name="Badouin H."/>
            <person name="Gouzy J."/>
            <person name="Grassa C.J."/>
            <person name="Murat F."/>
            <person name="Staton S.E."/>
            <person name="Cottret L."/>
            <person name="Lelandais-Briere C."/>
            <person name="Owens G.L."/>
            <person name="Carrere S."/>
            <person name="Mayjonade B."/>
            <person name="Legrand L."/>
            <person name="Gill N."/>
            <person name="Kane N.C."/>
            <person name="Bowers J.E."/>
            <person name="Hubner S."/>
            <person name="Bellec A."/>
            <person name="Berard A."/>
            <person name="Berges H."/>
            <person name="Blanchet N."/>
            <person name="Boniface M.C."/>
            <person name="Brunel D."/>
            <person name="Catrice O."/>
            <person name="Chaidir N."/>
            <person name="Claudel C."/>
            <person name="Donnadieu C."/>
            <person name="Faraut T."/>
            <person name="Fievet G."/>
            <person name="Helmstetter N."/>
            <person name="King M."/>
            <person name="Knapp S.J."/>
            <person name="Lai Z."/>
            <person name="Le Paslier M.C."/>
            <person name="Lippi Y."/>
            <person name="Lorenzon L."/>
            <person name="Mandel J.R."/>
            <person name="Marage G."/>
            <person name="Marchand G."/>
            <person name="Marquand E."/>
            <person name="Bret-Mestries E."/>
            <person name="Morien E."/>
            <person name="Nambeesan S."/>
            <person name="Nguyen T."/>
            <person name="Pegot-Espagnet P."/>
            <person name="Pouilly N."/>
            <person name="Raftis F."/>
            <person name="Sallet E."/>
            <person name="Schiex T."/>
            <person name="Thomas J."/>
            <person name="Vandecasteele C."/>
            <person name="Vares D."/>
            <person name="Vear F."/>
            <person name="Vautrin S."/>
            <person name="Crespi M."/>
            <person name="Mangin B."/>
            <person name="Burke J.M."/>
            <person name="Salse J."/>
            <person name="Munos S."/>
            <person name="Vincourt P."/>
            <person name="Rieseberg L.H."/>
            <person name="Langlade N.B."/>
        </authorList>
    </citation>
    <scope>NUCLEOTIDE SEQUENCE [LARGE SCALE GENOMIC DNA]</scope>
    <source>
        <strain evidence="24">cv. SF193</strain>
        <tissue evidence="22">Leaves</tissue>
    </source>
</reference>
<dbReference type="GO" id="GO:0099402">
    <property type="term" value="P:plant organ development"/>
    <property type="evidence" value="ECO:0007669"/>
    <property type="project" value="UniProtKB-ARBA"/>
</dbReference>
<dbReference type="FunFam" id="3.80.10.10:FF:000095">
    <property type="entry name" value="LRR receptor-like serine/threonine-protein kinase GSO1"/>
    <property type="match status" value="1"/>
</dbReference>
<evidence type="ECO:0000256" key="19">
    <source>
        <dbReference type="SAM" id="Phobius"/>
    </source>
</evidence>
<keyword evidence="16" id="KW-0325">Glycoprotein</keyword>
<dbReference type="PROSITE" id="PS50011">
    <property type="entry name" value="PROTEIN_KINASE_DOM"/>
    <property type="match status" value="1"/>
</dbReference>
<keyword evidence="10" id="KW-0547">Nucleotide-binding</keyword>
<dbReference type="InterPro" id="IPR051716">
    <property type="entry name" value="Plant_RL_S/T_kinase"/>
</dbReference>
<dbReference type="EC" id="2.7.11.1" evidence="2"/>
<keyword evidence="11" id="KW-0418">Kinase</keyword>
<evidence type="ECO:0000256" key="16">
    <source>
        <dbReference type="ARBA" id="ARBA00023180"/>
    </source>
</evidence>
<dbReference type="GO" id="GO:0004674">
    <property type="term" value="F:protein serine/threonine kinase activity"/>
    <property type="evidence" value="ECO:0007669"/>
    <property type="project" value="UniProtKB-KW"/>
</dbReference>
<keyword evidence="6 22" id="KW-0808">Transferase</keyword>
<dbReference type="GO" id="GO:0005886">
    <property type="term" value="C:plasma membrane"/>
    <property type="evidence" value="ECO:0000318"/>
    <property type="project" value="GO_Central"/>
</dbReference>
<reference evidence="22" key="3">
    <citation type="submission" date="2020-06" db="EMBL/GenBank/DDBJ databases">
        <title>Helianthus annuus Genome sequencing and assembly Release 2.</title>
        <authorList>
            <person name="Gouzy J."/>
            <person name="Langlade N."/>
            <person name="Munos S."/>
        </authorList>
    </citation>
    <scope>NUCLEOTIDE SEQUENCE</scope>
    <source>
        <tissue evidence="22">Leaves</tissue>
    </source>
</reference>
<dbReference type="PROSITE" id="PS51450">
    <property type="entry name" value="LRR"/>
    <property type="match status" value="1"/>
</dbReference>
<keyword evidence="3" id="KW-0723">Serine/threonine-protein kinase</keyword>
<dbReference type="FunFam" id="3.80.10.10:FF:000400">
    <property type="entry name" value="Nuclear pore complex protein NUP107"/>
    <property type="match status" value="1"/>
</dbReference>
<accession>A0A251V8F2</accession>
<evidence type="ECO:0000256" key="11">
    <source>
        <dbReference type="ARBA" id="ARBA00022777"/>
    </source>
</evidence>
<dbReference type="PROSITE" id="PS00109">
    <property type="entry name" value="PROTEIN_KINASE_TYR"/>
    <property type="match status" value="1"/>
</dbReference>
<evidence type="ECO:0000256" key="9">
    <source>
        <dbReference type="ARBA" id="ARBA00022737"/>
    </source>
</evidence>
<evidence type="ECO:0000256" key="17">
    <source>
        <dbReference type="ARBA" id="ARBA00047899"/>
    </source>
</evidence>
<evidence type="ECO:0000313" key="22">
    <source>
        <dbReference type="EMBL" id="KAF5815249.1"/>
    </source>
</evidence>
<dbReference type="OMA" id="NTRSECK"/>
<dbReference type="Gene3D" id="3.80.10.10">
    <property type="entry name" value="Ribonuclease Inhibitor"/>
    <property type="match status" value="3"/>
</dbReference>
<evidence type="ECO:0000259" key="21">
    <source>
        <dbReference type="PROSITE" id="PS50011"/>
    </source>
</evidence>
<dbReference type="SUPFAM" id="SSF56112">
    <property type="entry name" value="Protein kinase-like (PK-like)"/>
    <property type="match status" value="1"/>
</dbReference>
<dbReference type="Gene3D" id="1.10.510.10">
    <property type="entry name" value="Transferase(Phosphotransferase) domain 1"/>
    <property type="match status" value="1"/>
</dbReference>
<dbReference type="EMBL" id="MNCJ02000318">
    <property type="protein sequence ID" value="KAF5815249.1"/>
    <property type="molecule type" value="Genomic_DNA"/>
</dbReference>
<dbReference type="InterPro" id="IPR011009">
    <property type="entry name" value="Kinase-like_dom_sf"/>
</dbReference>
<proteinExistence type="predicted"/>
<dbReference type="PANTHER" id="PTHR48053:SF126">
    <property type="entry name" value="MDIS1-INTERACTING RECEPTOR LIKE KINASE 2-LIKE ISOFORM X1"/>
    <property type="match status" value="1"/>
</dbReference>
<feature type="signal peptide" evidence="20">
    <location>
        <begin position="1"/>
        <end position="35"/>
    </location>
</feature>
<keyword evidence="15" id="KW-0675">Receptor</keyword>
<dbReference type="GO" id="GO:0051707">
    <property type="term" value="P:response to other organism"/>
    <property type="evidence" value="ECO:0007669"/>
    <property type="project" value="UniProtKB-ARBA"/>
</dbReference>
<keyword evidence="9" id="KW-0677">Repeat</keyword>
<keyword evidence="12" id="KW-0067">ATP-binding</keyword>
<keyword evidence="7 19" id="KW-0812">Transmembrane</keyword>
<gene>
    <name evidence="23" type="ORF">HannXRQ_Chr03g0078851</name>
    <name evidence="22" type="ORF">HanXRQr2_Chr03g0120971</name>
</gene>
<dbReference type="InterPro" id="IPR032675">
    <property type="entry name" value="LRR_dom_sf"/>
</dbReference>
<evidence type="ECO:0000256" key="10">
    <source>
        <dbReference type="ARBA" id="ARBA00022741"/>
    </source>
</evidence>
<keyword evidence="24" id="KW-1185">Reference proteome</keyword>
<dbReference type="FunFam" id="3.80.10.10:FF:000041">
    <property type="entry name" value="LRR receptor-like serine/threonine-protein kinase ERECTA"/>
    <property type="match status" value="1"/>
</dbReference>
<feature type="transmembrane region" description="Helical" evidence="19">
    <location>
        <begin position="547"/>
        <end position="571"/>
    </location>
</feature>
<dbReference type="FunFam" id="1.10.510.10:FF:000445">
    <property type="entry name" value="MDIS1-interacting receptor like kinase 2"/>
    <property type="match status" value="1"/>
</dbReference>
<comment type="subcellular location">
    <subcellularLocation>
        <location evidence="1">Membrane</location>
        <topology evidence="1">Single-pass type I membrane protein</topology>
    </subcellularLocation>
</comment>
<evidence type="ECO:0000256" key="3">
    <source>
        <dbReference type="ARBA" id="ARBA00022527"/>
    </source>
</evidence>
<protein>
    <recommendedName>
        <fullName evidence="2">non-specific serine/threonine protein kinase</fullName>
        <ecNumber evidence="2">2.7.11.1</ecNumber>
    </recommendedName>
</protein>
<dbReference type="PANTHER" id="PTHR48053">
    <property type="entry name" value="LEUCINE RICH REPEAT FAMILY PROTEIN, EXPRESSED"/>
    <property type="match status" value="1"/>
</dbReference>
<organism evidence="23 24">
    <name type="scientific">Helianthus annuus</name>
    <name type="common">Common sunflower</name>
    <dbReference type="NCBI Taxonomy" id="4232"/>
    <lineage>
        <taxon>Eukaryota</taxon>
        <taxon>Viridiplantae</taxon>
        <taxon>Streptophyta</taxon>
        <taxon>Embryophyta</taxon>
        <taxon>Tracheophyta</taxon>
        <taxon>Spermatophyta</taxon>
        <taxon>Magnoliopsida</taxon>
        <taxon>eudicotyledons</taxon>
        <taxon>Gunneridae</taxon>
        <taxon>Pentapetalae</taxon>
        <taxon>asterids</taxon>
        <taxon>campanulids</taxon>
        <taxon>Asterales</taxon>
        <taxon>Asteraceae</taxon>
        <taxon>Asteroideae</taxon>
        <taxon>Heliantheae alliance</taxon>
        <taxon>Heliantheae</taxon>
        <taxon>Helianthus</taxon>
    </lineage>
</organism>
<evidence type="ECO:0000256" key="5">
    <source>
        <dbReference type="ARBA" id="ARBA00022614"/>
    </source>
</evidence>
<evidence type="ECO:0000256" key="2">
    <source>
        <dbReference type="ARBA" id="ARBA00012513"/>
    </source>
</evidence>
<evidence type="ECO:0000256" key="1">
    <source>
        <dbReference type="ARBA" id="ARBA00004479"/>
    </source>
</evidence>
<dbReference type="SUPFAM" id="SSF52047">
    <property type="entry name" value="RNI-like"/>
    <property type="match status" value="1"/>
</dbReference>
<dbReference type="Pfam" id="PF23598">
    <property type="entry name" value="LRR_14"/>
    <property type="match status" value="1"/>
</dbReference>
<dbReference type="Pfam" id="PF00560">
    <property type="entry name" value="LRR_1"/>
    <property type="match status" value="3"/>
</dbReference>
<keyword evidence="13 19" id="KW-1133">Transmembrane helix</keyword>
<evidence type="ECO:0000313" key="23">
    <source>
        <dbReference type="EMBL" id="OTG31724.1"/>
    </source>
</evidence>
<dbReference type="InterPro" id="IPR055414">
    <property type="entry name" value="LRR_R13L4/SHOC2-like"/>
</dbReference>
<dbReference type="Gramene" id="mRNA:HanXRQr2_Chr03g0120971">
    <property type="protein sequence ID" value="mRNA:HanXRQr2_Chr03g0120971"/>
    <property type="gene ID" value="HanXRQr2_Chr03g0120971"/>
</dbReference>
<dbReference type="Pfam" id="PF13855">
    <property type="entry name" value="LRR_8"/>
    <property type="match status" value="1"/>
</dbReference>
<feature type="domain" description="Protein kinase" evidence="21">
    <location>
        <begin position="613"/>
        <end position="882"/>
    </location>
</feature>
<dbReference type="InterPro" id="IPR001611">
    <property type="entry name" value="Leu-rich_rpt"/>
</dbReference>
<dbReference type="InterPro" id="IPR008266">
    <property type="entry name" value="Tyr_kinase_AS"/>
</dbReference>
<dbReference type="Proteomes" id="UP000215914">
    <property type="component" value="Chromosome 3"/>
</dbReference>
<dbReference type="Gene3D" id="3.30.200.20">
    <property type="entry name" value="Phosphorylase Kinase, domain 1"/>
    <property type="match status" value="1"/>
</dbReference>
<evidence type="ECO:0000256" key="7">
    <source>
        <dbReference type="ARBA" id="ARBA00022692"/>
    </source>
</evidence>
<dbReference type="InParanoid" id="A0A251V8F2"/>
<dbReference type="InterPro" id="IPR003591">
    <property type="entry name" value="Leu-rich_rpt_typical-subtyp"/>
</dbReference>
<dbReference type="FunFam" id="3.30.200.20:FF:000309">
    <property type="entry name" value="Leucine-rich repeat receptor protein kinase MSP1"/>
    <property type="match status" value="1"/>
</dbReference>
<keyword evidence="5" id="KW-0433">Leucine-rich repeat</keyword>
<dbReference type="InterPro" id="IPR000719">
    <property type="entry name" value="Prot_kinase_dom"/>
</dbReference>
<evidence type="ECO:0000256" key="8">
    <source>
        <dbReference type="ARBA" id="ARBA00022729"/>
    </source>
</evidence>
<sequence length="882" mass="97626">MQPTSSTSITSPMKIPTRLLLLLMILFFMLSQATANGFNKSLELEAKALVATNWWPQHVNVSDDYCNWDEIGCNKAGSVISICFYNHNLEGYLGSLDFSSFPNLEWLNIDYCGVEGSIPEQIGLLSNLTELSLSGNQLTGKLPVSLANLTHLEGLDLGGNNFSGELPVALTNLTHLRYLYLDKNQLTGPIPPFGSMVTLTVLDLSTNQLNASIPNQIGNLQSLETLNLGDNNVDGPIPLSFGNLSHLRFLNLGMNFISGPIPIDIADLMNLQHVDLNNNSLVGTLHPKFGNLSYLDVSSNRLSGNVSFQYPCNLVQLDLSMNLFTGDIASLSSNCFGLKYLDISMNKLTGPIPHSVGSMVSLTVLDLSANQLNGSLPKELTNLQKLQTLNLGMNSISGQIPLDIASLMNIEHVDLSHNNLMGPVHPEFGKLTYLDFSSNKLSGNVLFQRNTCYLRYLNLSMNLMTGAITSLLDCNYLRSLDITNNSFVGEELNRTEFTELDILNQYPNNLTAIVPSQSSVQDRESGLSCNALSGQSPCKEHMQRKKLVQHLTTFIPIILGLCFLLLVYVCYKNHNATENKIQPETIKHGNVCSILNYDGTIAYEDFITATEDFDLRYCMGTGAYGSVYEAKLPDGKIFALKKLHRFEAEQPAFDQSFKNEVQVLTNLRHKNIVKLYGFCLHNKCNFLVYEYMEKGSLFCAISDSELAVQVDWMKRVNIIKDVAHALAYMHHDCNPPIVHRDISTNNILLNSKLEGFVADFGAARLLDPDSSNQTVIVGTLGYIAPELAYNMIVTEKCDVYSFGVVALETIGGKHPGDLLSSLNYSTSRGTTLENILDKRLPYPTDSSIEKEIMRVYNVAVACILTDPKCRPTMRNVSRELSC</sequence>
<dbReference type="OrthoDB" id="676979at2759"/>
<comment type="catalytic activity">
    <reaction evidence="18">
        <text>L-seryl-[protein] + ATP = O-phospho-L-seryl-[protein] + ADP + H(+)</text>
        <dbReference type="Rhea" id="RHEA:17989"/>
        <dbReference type="Rhea" id="RHEA-COMP:9863"/>
        <dbReference type="Rhea" id="RHEA-COMP:11604"/>
        <dbReference type="ChEBI" id="CHEBI:15378"/>
        <dbReference type="ChEBI" id="CHEBI:29999"/>
        <dbReference type="ChEBI" id="CHEBI:30616"/>
        <dbReference type="ChEBI" id="CHEBI:83421"/>
        <dbReference type="ChEBI" id="CHEBI:456216"/>
        <dbReference type="EC" id="2.7.11.1"/>
    </reaction>
</comment>
<dbReference type="SMART" id="SM00365">
    <property type="entry name" value="LRR_SD22"/>
    <property type="match status" value="5"/>
</dbReference>
<keyword evidence="14 19" id="KW-0472">Membrane</keyword>
<evidence type="ECO:0000256" key="12">
    <source>
        <dbReference type="ARBA" id="ARBA00022840"/>
    </source>
</evidence>
<dbReference type="GO" id="GO:0005524">
    <property type="term" value="F:ATP binding"/>
    <property type="evidence" value="ECO:0007669"/>
    <property type="project" value="UniProtKB-KW"/>
</dbReference>
<dbReference type="Pfam" id="PF00069">
    <property type="entry name" value="Pkinase"/>
    <property type="match status" value="1"/>
</dbReference>